<dbReference type="AlphaFoldDB" id="A0A4Y8L9T2"/>
<keyword evidence="4 7" id="KW-0812">Transmembrane</keyword>
<keyword evidence="6 7" id="KW-0472">Membrane</keyword>
<dbReference type="RefSeq" id="WP_134435333.1">
    <property type="nucleotide sequence ID" value="NZ_JAWZLG010000034.1"/>
</dbReference>
<dbReference type="OrthoDB" id="265992at2"/>
<evidence type="ECO:0000256" key="6">
    <source>
        <dbReference type="ARBA" id="ARBA00023136"/>
    </source>
</evidence>
<evidence type="ECO:0000256" key="3">
    <source>
        <dbReference type="ARBA" id="ARBA00022475"/>
    </source>
</evidence>
<name>A0A4Y8L9T2_9BACT</name>
<feature type="transmembrane region" description="Helical" evidence="7">
    <location>
        <begin position="68"/>
        <end position="86"/>
    </location>
</feature>
<feature type="transmembrane region" description="Helical" evidence="7">
    <location>
        <begin position="189"/>
        <end position="211"/>
    </location>
</feature>
<evidence type="ECO:0000313" key="10">
    <source>
        <dbReference type="Proteomes" id="UP000297861"/>
    </source>
</evidence>
<evidence type="ECO:0000256" key="4">
    <source>
        <dbReference type="ARBA" id="ARBA00022692"/>
    </source>
</evidence>
<organism evidence="9 10">
    <name type="scientific">Dysgonomonas capnocytophagoides</name>
    <dbReference type="NCBI Taxonomy" id="45254"/>
    <lineage>
        <taxon>Bacteria</taxon>
        <taxon>Pseudomonadati</taxon>
        <taxon>Bacteroidota</taxon>
        <taxon>Bacteroidia</taxon>
        <taxon>Bacteroidales</taxon>
        <taxon>Dysgonomonadaceae</taxon>
        <taxon>Dysgonomonas</taxon>
    </lineage>
</organism>
<dbReference type="EMBL" id="SOML01000001">
    <property type="protein sequence ID" value="TFD98894.1"/>
    <property type="molecule type" value="Genomic_DNA"/>
</dbReference>
<evidence type="ECO:0000313" key="9">
    <source>
        <dbReference type="EMBL" id="TFD98894.1"/>
    </source>
</evidence>
<dbReference type="PANTHER" id="PTHR40074:SF2">
    <property type="entry name" value="O-ACETYLTRANSFERASE WECH"/>
    <property type="match status" value="1"/>
</dbReference>
<evidence type="ECO:0000256" key="7">
    <source>
        <dbReference type="SAM" id="Phobius"/>
    </source>
</evidence>
<evidence type="ECO:0000259" key="8">
    <source>
        <dbReference type="Pfam" id="PF01757"/>
    </source>
</evidence>
<feature type="transmembrane region" description="Helical" evidence="7">
    <location>
        <begin position="256"/>
        <end position="273"/>
    </location>
</feature>
<proteinExistence type="inferred from homology"/>
<feature type="transmembrane region" description="Helical" evidence="7">
    <location>
        <begin position="98"/>
        <end position="124"/>
    </location>
</feature>
<feature type="transmembrane region" description="Helical" evidence="7">
    <location>
        <begin position="155"/>
        <end position="177"/>
    </location>
</feature>
<feature type="transmembrane region" description="Helical" evidence="7">
    <location>
        <begin position="12"/>
        <end position="33"/>
    </location>
</feature>
<evidence type="ECO:0000256" key="1">
    <source>
        <dbReference type="ARBA" id="ARBA00004651"/>
    </source>
</evidence>
<keyword evidence="3" id="KW-1003">Cell membrane</keyword>
<feature type="transmembrane region" description="Helical" evidence="7">
    <location>
        <begin position="131"/>
        <end position="149"/>
    </location>
</feature>
<comment type="similarity">
    <text evidence="2">Belongs to the acyltransferase 3 family.</text>
</comment>
<feature type="transmembrane region" description="Helical" evidence="7">
    <location>
        <begin position="279"/>
        <end position="295"/>
    </location>
</feature>
<evidence type="ECO:0000256" key="2">
    <source>
        <dbReference type="ARBA" id="ARBA00007400"/>
    </source>
</evidence>
<dbReference type="InterPro" id="IPR002656">
    <property type="entry name" value="Acyl_transf_3_dom"/>
</dbReference>
<accession>A0A4Y8L9T2</accession>
<feature type="domain" description="Acyltransferase 3" evidence="8">
    <location>
        <begin position="4"/>
        <end position="294"/>
    </location>
</feature>
<sequence>MERNISLDYFKCFLAFLVVLIHVPWSNITFMGWIVTSGISRIAVPCFFIINGYFLSEKINDSTFIKKYVLKLLRIYFVWIFIYAAFNFYTGTSSFKDLFFHMIVGYGHLWYVLILIEATIIIYWIQKKYPLSNFIPYLITALLIFVLIYSLQKKFYYIFLYRNFLLGVSFILLGIIIKNKKHLFLMVKDYILCTAIIFSIFVLIIESWFTYRLGVTYDLYISLIVLCPGLFILVLKKSQYSSNSNDFWGKMSSSMYYSHLLVIFYCAHFLPSISNVTAKLPFIYIAILMFSYAIIEMNKKFKILL</sequence>
<dbReference type="Proteomes" id="UP000297861">
    <property type="component" value="Unassembled WGS sequence"/>
</dbReference>
<dbReference type="PANTHER" id="PTHR40074">
    <property type="entry name" value="O-ACETYLTRANSFERASE WECH"/>
    <property type="match status" value="1"/>
</dbReference>
<dbReference type="GO" id="GO:0016413">
    <property type="term" value="F:O-acetyltransferase activity"/>
    <property type="evidence" value="ECO:0007669"/>
    <property type="project" value="TreeGrafter"/>
</dbReference>
<feature type="transmembrane region" description="Helical" evidence="7">
    <location>
        <begin position="39"/>
        <end position="56"/>
    </location>
</feature>
<keyword evidence="9" id="KW-0808">Transferase</keyword>
<dbReference type="GO" id="GO:0009246">
    <property type="term" value="P:enterobacterial common antigen biosynthetic process"/>
    <property type="evidence" value="ECO:0007669"/>
    <property type="project" value="TreeGrafter"/>
</dbReference>
<feature type="transmembrane region" description="Helical" evidence="7">
    <location>
        <begin position="217"/>
        <end position="235"/>
    </location>
</feature>
<keyword evidence="5 7" id="KW-1133">Transmembrane helix</keyword>
<comment type="caution">
    <text evidence="9">The sequence shown here is derived from an EMBL/GenBank/DDBJ whole genome shotgun (WGS) entry which is preliminary data.</text>
</comment>
<keyword evidence="9" id="KW-0012">Acyltransferase</keyword>
<dbReference type="GO" id="GO:0005886">
    <property type="term" value="C:plasma membrane"/>
    <property type="evidence" value="ECO:0007669"/>
    <property type="project" value="UniProtKB-SubCell"/>
</dbReference>
<protein>
    <submittedName>
        <fullName evidence="9">Acyltransferase</fullName>
    </submittedName>
</protein>
<dbReference type="Pfam" id="PF01757">
    <property type="entry name" value="Acyl_transf_3"/>
    <property type="match status" value="1"/>
</dbReference>
<evidence type="ECO:0000256" key="5">
    <source>
        <dbReference type="ARBA" id="ARBA00022989"/>
    </source>
</evidence>
<reference evidence="9 10" key="1">
    <citation type="submission" date="2019-03" db="EMBL/GenBank/DDBJ databases">
        <title>San Antonio Military Medical Center submission to MRSN (WRAIR), pending publication.</title>
        <authorList>
            <person name="Blyth D.M."/>
            <person name="Mccarthy S.L."/>
            <person name="Schall S.E."/>
            <person name="Stam J.A."/>
            <person name="Ong A.C."/>
            <person name="Mcgann P.T."/>
        </authorList>
    </citation>
    <scope>NUCLEOTIDE SEQUENCE [LARGE SCALE GENOMIC DNA]</scope>
    <source>
        <strain evidence="9 10">MRSN571793</strain>
    </source>
</reference>
<keyword evidence="10" id="KW-1185">Reference proteome</keyword>
<comment type="subcellular location">
    <subcellularLocation>
        <location evidence="1">Cell membrane</location>
        <topology evidence="1">Multi-pass membrane protein</topology>
    </subcellularLocation>
</comment>
<gene>
    <name evidence="9" type="ORF">E2605_02070</name>
</gene>
<dbReference type="STRING" id="1121485.GCA_000426485_00086"/>